<gene>
    <name evidence="2" type="ORF">SAMN05444171_0719</name>
</gene>
<reference evidence="2 3" key="1">
    <citation type="submission" date="2016-10" db="EMBL/GenBank/DDBJ databases">
        <authorList>
            <person name="de Groot N.N."/>
        </authorList>
    </citation>
    <scope>NUCLEOTIDE SEQUENCE [LARGE SCALE GENOMIC DNA]</scope>
    <source>
        <strain evidence="2 3">GAS522</strain>
    </source>
</reference>
<dbReference type="EMBL" id="FNTI01000001">
    <property type="protein sequence ID" value="SEC12782.1"/>
    <property type="molecule type" value="Genomic_DNA"/>
</dbReference>
<keyword evidence="1" id="KW-1133">Transmembrane helix</keyword>
<evidence type="ECO:0000313" key="2">
    <source>
        <dbReference type="EMBL" id="SEC12782.1"/>
    </source>
</evidence>
<proteinExistence type="predicted"/>
<dbReference type="OrthoDB" id="3870305at2"/>
<name>A0A1M7LCZ4_9BRAD</name>
<dbReference type="RefSeq" id="WP_074815640.1">
    <property type="nucleotide sequence ID" value="NZ_FNTI01000001.1"/>
</dbReference>
<feature type="transmembrane region" description="Helical" evidence="1">
    <location>
        <begin position="12"/>
        <end position="37"/>
    </location>
</feature>
<organism evidence="2 3">
    <name type="scientific">Bradyrhizobium lablabi</name>
    <dbReference type="NCBI Taxonomy" id="722472"/>
    <lineage>
        <taxon>Bacteria</taxon>
        <taxon>Pseudomonadati</taxon>
        <taxon>Pseudomonadota</taxon>
        <taxon>Alphaproteobacteria</taxon>
        <taxon>Hyphomicrobiales</taxon>
        <taxon>Nitrobacteraceae</taxon>
        <taxon>Bradyrhizobium</taxon>
    </lineage>
</organism>
<sequence length="192" mass="20556">MTIFLILAPYGAFAMLMLVTSATTSLFAAAAICLAVIAFDIVRGRSIKILGAGSVIVFTAVGGYLALVDPAFSNSAIKFAVDVGIFLVSLGSIVMRVPFTLQYAREVVDAETAKLPGFLRANYIITWAWTGAALLMMVGNIALIYVPGLPLWSSLLIAFAARTSAVYFTKWYPEYRKVKYGTPPANALPGTN</sequence>
<accession>A0A1M7LCZ4</accession>
<keyword evidence="1" id="KW-0472">Membrane</keyword>
<protein>
    <recommendedName>
        <fullName evidence="4">Intracellular septation protein A</fullName>
    </recommendedName>
</protein>
<keyword evidence="1" id="KW-0812">Transmembrane</keyword>
<feature type="transmembrane region" description="Helical" evidence="1">
    <location>
        <begin position="122"/>
        <end position="145"/>
    </location>
</feature>
<feature type="transmembrane region" description="Helical" evidence="1">
    <location>
        <begin position="79"/>
        <end position="101"/>
    </location>
</feature>
<dbReference type="Proteomes" id="UP000183208">
    <property type="component" value="Unassembled WGS sequence"/>
</dbReference>
<feature type="transmembrane region" description="Helical" evidence="1">
    <location>
        <begin position="151"/>
        <end position="169"/>
    </location>
</feature>
<evidence type="ECO:0008006" key="4">
    <source>
        <dbReference type="Google" id="ProtNLM"/>
    </source>
</evidence>
<evidence type="ECO:0000256" key="1">
    <source>
        <dbReference type="SAM" id="Phobius"/>
    </source>
</evidence>
<dbReference type="AlphaFoldDB" id="A0A1M7LCZ4"/>
<evidence type="ECO:0000313" key="3">
    <source>
        <dbReference type="Proteomes" id="UP000183208"/>
    </source>
</evidence>
<feature type="transmembrane region" description="Helical" evidence="1">
    <location>
        <begin position="49"/>
        <end position="67"/>
    </location>
</feature>